<reference evidence="3" key="1">
    <citation type="journal article" date="2021" name="Nat. Commun.">
        <title>Genetic determinants of endophytism in the Arabidopsis root mycobiome.</title>
        <authorList>
            <person name="Mesny F."/>
            <person name="Miyauchi S."/>
            <person name="Thiergart T."/>
            <person name="Pickel B."/>
            <person name="Atanasova L."/>
            <person name="Karlsson M."/>
            <person name="Huettel B."/>
            <person name="Barry K.W."/>
            <person name="Haridas S."/>
            <person name="Chen C."/>
            <person name="Bauer D."/>
            <person name="Andreopoulos W."/>
            <person name="Pangilinan J."/>
            <person name="LaButti K."/>
            <person name="Riley R."/>
            <person name="Lipzen A."/>
            <person name="Clum A."/>
            <person name="Drula E."/>
            <person name="Henrissat B."/>
            <person name="Kohler A."/>
            <person name="Grigoriev I.V."/>
            <person name="Martin F.M."/>
            <person name="Hacquard S."/>
        </authorList>
    </citation>
    <scope>NUCLEOTIDE SEQUENCE</scope>
    <source>
        <strain evidence="3">MPI-CAGE-AT-0016</strain>
    </source>
</reference>
<accession>A0A8K0TMH4</accession>
<dbReference type="EMBL" id="JAGPXD010000001">
    <property type="protein sequence ID" value="KAH7374500.1"/>
    <property type="molecule type" value="Genomic_DNA"/>
</dbReference>
<keyword evidence="1" id="KW-1133">Transmembrane helix</keyword>
<dbReference type="PANTHER" id="PTHR37019:SF1">
    <property type="entry name" value="EXPERA DOMAIN-CONTAINING PROTEIN"/>
    <property type="match status" value="1"/>
</dbReference>
<organism evidence="3 4">
    <name type="scientific">Plectosphaerella cucumerina</name>
    <dbReference type="NCBI Taxonomy" id="40658"/>
    <lineage>
        <taxon>Eukaryota</taxon>
        <taxon>Fungi</taxon>
        <taxon>Dikarya</taxon>
        <taxon>Ascomycota</taxon>
        <taxon>Pezizomycotina</taxon>
        <taxon>Sordariomycetes</taxon>
        <taxon>Hypocreomycetidae</taxon>
        <taxon>Glomerellales</taxon>
        <taxon>Plectosphaerellaceae</taxon>
        <taxon>Plectosphaerella</taxon>
    </lineage>
</organism>
<feature type="transmembrane region" description="Helical" evidence="1">
    <location>
        <begin position="66"/>
        <end position="86"/>
    </location>
</feature>
<dbReference type="OrthoDB" id="5313995at2759"/>
<dbReference type="PANTHER" id="PTHR37019">
    <property type="entry name" value="CHROMOSOME 1, WHOLE GENOME SHOTGUN SEQUENCE"/>
    <property type="match status" value="1"/>
</dbReference>
<feature type="transmembrane region" description="Helical" evidence="1">
    <location>
        <begin position="98"/>
        <end position="117"/>
    </location>
</feature>
<keyword evidence="1" id="KW-0812">Transmembrane</keyword>
<keyword evidence="1" id="KW-0472">Membrane</keyword>
<dbReference type="InterPro" id="IPR056121">
    <property type="entry name" value="DUF7704"/>
</dbReference>
<dbReference type="Pfam" id="PF24803">
    <property type="entry name" value="DUF7704"/>
    <property type="match status" value="1"/>
</dbReference>
<feature type="transmembrane region" description="Helical" evidence="1">
    <location>
        <begin position="143"/>
        <end position="162"/>
    </location>
</feature>
<dbReference type="Proteomes" id="UP000813385">
    <property type="component" value="Unassembled WGS sequence"/>
</dbReference>
<evidence type="ECO:0000259" key="2">
    <source>
        <dbReference type="Pfam" id="PF24803"/>
    </source>
</evidence>
<evidence type="ECO:0000313" key="3">
    <source>
        <dbReference type="EMBL" id="KAH7374500.1"/>
    </source>
</evidence>
<protein>
    <recommendedName>
        <fullName evidence="2">DUF7704 domain-containing protein</fullName>
    </recommendedName>
</protein>
<keyword evidence="4" id="KW-1185">Reference proteome</keyword>
<sequence>MANADQTTRSKSKLVAATQGQRLPLFYNVFFLLIEPFSALVGAYYAHFQPEEYLRLTHAASLPSPLPLGTTVALSQLGNLYLFFALNEALVLRSTSDLTVWKTVLFVLLIADVGHLWTVRSLGLSIYYNVLAWNAIDWGNVPFVYFGATMRIAFLAGVGLGAPQTHRKRSS</sequence>
<evidence type="ECO:0000256" key="1">
    <source>
        <dbReference type="SAM" id="Phobius"/>
    </source>
</evidence>
<dbReference type="AlphaFoldDB" id="A0A8K0TMH4"/>
<name>A0A8K0TMH4_9PEZI</name>
<feature type="domain" description="DUF7704" evidence="2">
    <location>
        <begin position="22"/>
        <end position="158"/>
    </location>
</feature>
<comment type="caution">
    <text evidence="3">The sequence shown here is derived from an EMBL/GenBank/DDBJ whole genome shotgun (WGS) entry which is preliminary data.</text>
</comment>
<proteinExistence type="predicted"/>
<gene>
    <name evidence="3" type="ORF">B0T11DRAFT_218037</name>
</gene>
<evidence type="ECO:0000313" key="4">
    <source>
        <dbReference type="Proteomes" id="UP000813385"/>
    </source>
</evidence>
<feature type="transmembrane region" description="Helical" evidence="1">
    <location>
        <begin position="25"/>
        <end position="46"/>
    </location>
</feature>